<reference evidence="2 3" key="1">
    <citation type="submission" date="2020-05" db="EMBL/GenBank/DDBJ databases">
        <title>Identification and distribution of gene clusters putatively required for synthesis of sphingolipid metabolism inhibitors in phylogenetically diverse species of the filamentous fungus Fusarium.</title>
        <authorList>
            <person name="Kim H.-S."/>
            <person name="Busman M."/>
            <person name="Brown D.W."/>
            <person name="Divon H."/>
            <person name="Uhlig S."/>
            <person name="Proctor R.H."/>
        </authorList>
    </citation>
    <scope>NUCLEOTIDE SEQUENCE [LARGE SCALE GENOMIC DNA]</scope>
    <source>
        <strain evidence="2 3">NRRL 20693</strain>
    </source>
</reference>
<dbReference type="Proteomes" id="UP000567885">
    <property type="component" value="Unassembled WGS sequence"/>
</dbReference>
<dbReference type="AlphaFoldDB" id="A0A8H5TXS0"/>
<feature type="chain" id="PRO_5034517421" evidence="1">
    <location>
        <begin position="18"/>
        <end position="96"/>
    </location>
</feature>
<keyword evidence="3" id="KW-1185">Reference proteome</keyword>
<dbReference type="OrthoDB" id="5232040at2759"/>
<protein>
    <submittedName>
        <fullName evidence="2">Uncharacterized protein</fullName>
    </submittedName>
</protein>
<comment type="caution">
    <text evidence="2">The sequence shown here is derived from an EMBL/GenBank/DDBJ whole genome shotgun (WGS) entry which is preliminary data.</text>
</comment>
<feature type="signal peptide" evidence="1">
    <location>
        <begin position="1"/>
        <end position="17"/>
    </location>
</feature>
<evidence type="ECO:0000256" key="1">
    <source>
        <dbReference type="SAM" id="SignalP"/>
    </source>
</evidence>
<organism evidence="2 3">
    <name type="scientific">Fusarium heterosporum</name>
    <dbReference type="NCBI Taxonomy" id="42747"/>
    <lineage>
        <taxon>Eukaryota</taxon>
        <taxon>Fungi</taxon>
        <taxon>Dikarya</taxon>
        <taxon>Ascomycota</taxon>
        <taxon>Pezizomycotina</taxon>
        <taxon>Sordariomycetes</taxon>
        <taxon>Hypocreomycetidae</taxon>
        <taxon>Hypocreales</taxon>
        <taxon>Nectriaceae</taxon>
        <taxon>Fusarium</taxon>
        <taxon>Fusarium heterosporum species complex</taxon>
    </lineage>
</organism>
<dbReference type="EMBL" id="JAAGWQ010000016">
    <property type="protein sequence ID" value="KAF5678683.1"/>
    <property type="molecule type" value="Genomic_DNA"/>
</dbReference>
<name>A0A8H5TXS0_FUSHE</name>
<evidence type="ECO:0000313" key="3">
    <source>
        <dbReference type="Proteomes" id="UP000567885"/>
    </source>
</evidence>
<keyword evidence="1" id="KW-0732">Signal</keyword>
<sequence>MKATFFVSILLSLGATAMPEADTVSVVDGGYTYTGIDRPLLALRGLESRCSCAPCYSPHADCTPGRCQCAGNYGCWSCSGGRMQCQPGPGSGVCWK</sequence>
<evidence type="ECO:0000313" key="2">
    <source>
        <dbReference type="EMBL" id="KAF5678683.1"/>
    </source>
</evidence>
<gene>
    <name evidence="2" type="ORF">FHETE_1124</name>
</gene>
<accession>A0A8H5TXS0</accession>
<proteinExistence type="predicted"/>